<evidence type="ECO:0000313" key="2">
    <source>
        <dbReference type="Proteomes" id="UP001499851"/>
    </source>
</evidence>
<dbReference type="EMBL" id="BAAAQF010000002">
    <property type="protein sequence ID" value="GAA1663056.1"/>
    <property type="molecule type" value="Genomic_DNA"/>
</dbReference>
<sequence>MRIGITGHMNLTPATVELVRTTLKTELAQYDPTDLVGVSCLAEGADSIFAQAILDAGGQLEALLPAPDYRDTRVSKAHLPTFDALVSQAHKIRYIAEASSMQVYAQANTTMIETIDILYAVWDGKPSTKTGGTADAVATARIADIPVSLIWPKGSSRF</sequence>
<protein>
    <submittedName>
        <fullName evidence="1">Uncharacterized protein</fullName>
    </submittedName>
</protein>
<dbReference type="RefSeq" id="WP_344481419.1">
    <property type="nucleotide sequence ID" value="NZ_BAAAQF010000002.1"/>
</dbReference>
<accession>A0ABN2G072</accession>
<dbReference type="SUPFAM" id="SSF102405">
    <property type="entry name" value="MCP/YpsA-like"/>
    <property type="match status" value="1"/>
</dbReference>
<gene>
    <name evidence="1" type="ORF">GCM10009830_05510</name>
</gene>
<comment type="caution">
    <text evidence="1">The sequence shown here is derived from an EMBL/GenBank/DDBJ whole genome shotgun (WGS) entry which is preliminary data.</text>
</comment>
<evidence type="ECO:0000313" key="1">
    <source>
        <dbReference type="EMBL" id="GAA1663056.1"/>
    </source>
</evidence>
<dbReference type="Proteomes" id="UP001499851">
    <property type="component" value="Unassembled WGS sequence"/>
</dbReference>
<dbReference type="PANTHER" id="PTHR38440">
    <property type="entry name" value="UPF0398 PROTEIN YPSA"/>
    <property type="match status" value="1"/>
</dbReference>
<dbReference type="Gene3D" id="3.40.50.450">
    <property type="match status" value="1"/>
</dbReference>
<dbReference type="InterPro" id="IPR010697">
    <property type="entry name" value="YspA"/>
</dbReference>
<dbReference type="PANTHER" id="PTHR38440:SF1">
    <property type="entry name" value="UPF0398 PROTEIN SPR0331"/>
    <property type="match status" value="1"/>
</dbReference>
<keyword evidence="2" id="KW-1185">Reference proteome</keyword>
<reference evidence="1 2" key="1">
    <citation type="journal article" date="2019" name="Int. J. Syst. Evol. Microbiol.">
        <title>The Global Catalogue of Microorganisms (GCM) 10K type strain sequencing project: providing services to taxonomists for standard genome sequencing and annotation.</title>
        <authorList>
            <consortium name="The Broad Institute Genomics Platform"/>
            <consortium name="The Broad Institute Genome Sequencing Center for Infectious Disease"/>
            <person name="Wu L."/>
            <person name="Ma J."/>
        </authorList>
    </citation>
    <scope>NUCLEOTIDE SEQUENCE [LARGE SCALE GENOMIC DNA]</scope>
    <source>
        <strain evidence="1 2">JCM 16001</strain>
    </source>
</reference>
<proteinExistence type="predicted"/>
<organism evidence="1 2">
    <name type="scientific">Glycomyces endophyticus</name>
    <dbReference type="NCBI Taxonomy" id="480996"/>
    <lineage>
        <taxon>Bacteria</taxon>
        <taxon>Bacillati</taxon>
        <taxon>Actinomycetota</taxon>
        <taxon>Actinomycetes</taxon>
        <taxon>Glycomycetales</taxon>
        <taxon>Glycomycetaceae</taxon>
        <taxon>Glycomyces</taxon>
    </lineage>
</organism>
<name>A0ABN2G072_9ACTN</name>